<sequence>MFVTNDWWNRMSGGRQDEQSDAWRPDLWSCYIWLSMFERRPDLVADSSAVVWTRRRACSVGLARDWSSNAMAIPSGWNDVRALLTDQLTRARDQHTTRPRRVRPRGMDVGSIIQDDRPGCGVVDGV</sequence>
<accession>A0A0F7SHZ2</accession>
<dbReference type="AlphaFoldDB" id="A0A0F7SHZ2"/>
<name>A0A0F7SHZ2_PHARH</name>
<protein>
    <submittedName>
        <fullName evidence="1">Uncharacterized protein</fullName>
    </submittedName>
</protein>
<reference evidence="1" key="1">
    <citation type="submission" date="2014-08" db="EMBL/GenBank/DDBJ databases">
        <authorList>
            <person name="Sharma Rahul"/>
            <person name="Thines Marco"/>
        </authorList>
    </citation>
    <scope>NUCLEOTIDE SEQUENCE</scope>
</reference>
<dbReference type="EMBL" id="LN483167">
    <property type="protein sequence ID" value="CDZ96889.1"/>
    <property type="molecule type" value="Genomic_DNA"/>
</dbReference>
<proteinExistence type="predicted"/>
<organism evidence="1">
    <name type="scientific">Phaffia rhodozyma</name>
    <name type="common">Yeast</name>
    <name type="synonym">Xanthophyllomyces dendrorhous</name>
    <dbReference type="NCBI Taxonomy" id="264483"/>
    <lineage>
        <taxon>Eukaryota</taxon>
        <taxon>Fungi</taxon>
        <taxon>Dikarya</taxon>
        <taxon>Basidiomycota</taxon>
        <taxon>Agaricomycotina</taxon>
        <taxon>Tremellomycetes</taxon>
        <taxon>Cystofilobasidiales</taxon>
        <taxon>Mrakiaceae</taxon>
        <taxon>Phaffia</taxon>
    </lineage>
</organism>
<evidence type="ECO:0000313" key="1">
    <source>
        <dbReference type="EMBL" id="CDZ96889.1"/>
    </source>
</evidence>